<evidence type="ECO:0000256" key="1">
    <source>
        <dbReference type="ARBA" id="ARBA00006566"/>
    </source>
</evidence>
<evidence type="ECO:0000313" key="9">
    <source>
        <dbReference type="Proteomes" id="UP000054047"/>
    </source>
</evidence>
<protein>
    <submittedName>
        <fullName evidence="8">GHMP kinase protein</fullName>
    </submittedName>
</protein>
<dbReference type="PRINTS" id="PR00959">
    <property type="entry name" value="MEVGALKINASE"/>
</dbReference>
<dbReference type="PRINTS" id="PR00473">
    <property type="entry name" value="GALCTOKINASE"/>
</dbReference>
<keyword evidence="9" id="KW-1185">Reference proteome</keyword>
<dbReference type="Pfam" id="PF00288">
    <property type="entry name" value="GHMP_kinases_N"/>
    <property type="match status" value="1"/>
</dbReference>
<dbReference type="GO" id="GO:0006012">
    <property type="term" value="P:galactose metabolic process"/>
    <property type="evidence" value="ECO:0007669"/>
    <property type="project" value="InterPro"/>
</dbReference>
<keyword evidence="4 8" id="KW-0418">Kinase</keyword>
<dbReference type="Proteomes" id="UP000054047">
    <property type="component" value="Unassembled WGS sequence"/>
</dbReference>
<dbReference type="PANTHER" id="PTHR10457:SF7">
    <property type="entry name" value="GALACTOKINASE-RELATED"/>
    <property type="match status" value="1"/>
</dbReference>
<dbReference type="InterPro" id="IPR014721">
    <property type="entry name" value="Ribsml_uS5_D2-typ_fold_subgr"/>
</dbReference>
<accession>A0A0C2GEM9</accession>
<dbReference type="InterPro" id="IPR006204">
    <property type="entry name" value="GHMP_kinase_N_dom"/>
</dbReference>
<evidence type="ECO:0000259" key="7">
    <source>
        <dbReference type="Pfam" id="PF10509"/>
    </source>
</evidence>
<keyword evidence="5" id="KW-0067">ATP-binding</keyword>
<dbReference type="PROSITE" id="PS00627">
    <property type="entry name" value="GHMP_KINASES_ATP"/>
    <property type="match status" value="1"/>
</dbReference>
<dbReference type="Pfam" id="PF10509">
    <property type="entry name" value="GalKase_gal_bdg"/>
    <property type="match status" value="1"/>
</dbReference>
<keyword evidence="3" id="KW-0547">Nucleotide-binding</keyword>
<dbReference type="PANTHER" id="PTHR10457">
    <property type="entry name" value="MEVALONATE KINASE/GALACTOKINASE"/>
    <property type="match status" value="1"/>
</dbReference>
<dbReference type="AlphaFoldDB" id="A0A0C2GEM9"/>
<proteinExistence type="inferred from homology"/>
<feature type="domain" description="Galactokinase N-terminal" evidence="7">
    <location>
        <begin position="43"/>
        <end position="94"/>
    </location>
</feature>
<dbReference type="GO" id="GO:0005524">
    <property type="term" value="F:ATP binding"/>
    <property type="evidence" value="ECO:0007669"/>
    <property type="project" value="UniProtKB-KW"/>
</dbReference>
<dbReference type="EMBL" id="KN737110">
    <property type="protein sequence ID" value="KIH55571.1"/>
    <property type="molecule type" value="Genomic_DNA"/>
</dbReference>
<comment type="similarity">
    <text evidence="1">Belongs to the GHMP kinase family. GalK subfamily.</text>
</comment>
<dbReference type="GO" id="GO:0004335">
    <property type="term" value="F:galactokinase activity"/>
    <property type="evidence" value="ECO:0007669"/>
    <property type="project" value="InterPro"/>
</dbReference>
<dbReference type="OrthoDB" id="275179at2759"/>
<dbReference type="SUPFAM" id="SSF54211">
    <property type="entry name" value="Ribosomal protein S5 domain 2-like"/>
    <property type="match status" value="1"/>
</dbReference>
<dbReference type="PROSITE" id="PS00106">
    <property type="entry name" value="GALACTOKINASE"/>
    <property type="match status" value="1"/>
</dbReference>
<evidence type="ECO:0000256" key="2">
    <source>
        <dbReference type="ARBA" id="ARBA00022679"/>
    </source>
</evidence>
<dbReference type="InterPro" id="IPR020568">
    <property type="entry name" value="Ribosomal_Su5_D2-typ_SF"/>
</dbReference>
<evidence type="ECO:0000256" key="5">
    <source>
        <dbReference type="ARBA" id="ARBA00022840"/>
    </source>
</evidence>
<keyword evidence="2" id="KW-0808">Transferase</keyword>
<sequence length="245" mass="27537">MADYSIGEKILEERLYEKETNRPPEPEHVVNLKHGMVREAYELFLTHFGASPVDELKAAVAPGRVNLIGDHIDYCDGFVLPMAIPLYTVVLGRKASDQKRSFTNVFSSHFPDPLVIQRPYDKIVTECLSWGRYIQGVLALTGCGLCFDVVVHSNIPLGSGLSSSAALEHRITLEPLPRGVRSAELCRRVEHEYAEVPCGIMDQFVIALAEHAHALRIDCSRKQREQTRKYIHWPRKSGVGPLNHL</sequence>
<evidence type="ECO:0000313" key="8">
    <source>
        <dbReference type="EMBL" id="KIH55571.1"/>
    </source>
</evidence>
<dbReference type="InterPro" id="IPR019741">
    <property type="entry name" value="Galactokinase_CS"/>
</dbReference>
<organism evidence="8 9">
    <name type="scientific">Ancylostoma duodenale</name>
    <dbReference type="NCBI Taxonomy" id="51022"/>
    <lineage>
        <taxon>Eukaryota</taxon>
        <taxon>Metazoa</taxon>
        <taxon>Ecdysozoa</taxon>
        <taxon>Nematoda</taxon>
        <taxon>Chromadorea</taxon>
        <taxon>Rhabditida</taxon>
        <taxon>Rhabditina</taxon>
        <taxon>Rhabditomorpha</taxon>
        <taxon>Strongyloidea</taxon>
        <taxon>Ancylostomatidae</taxon>
        <taxon>Ancylostomatinae</taxon>
        <taxon>Ancylostoma</taxon>
    </lineage>
</organism>
<reference evidence="8 9" key="1">
    <citation type="submission" date="2013-12" db="EMBL/GenBank/DDBJ databases">
        <title>Draft genome of the parsitic nematode Ancylostoma duodenale.</title>
        <authorList>
            <person name="Mitreva M."/>
        </authorList>
    </citation>
    <scope>NUCLEOTIDE SEQUENCE [LARGE SCALE GENOMIC DNA]</scope>
    <source>
        <strain evidence="8 9">Zhejiang</strain>
    </source>
</reference>
<evidence type="ECO:0000259" key="6">
    <source>
        <dbReference type="Pfam" id="PF00288"/>
    </source>
</evidence>
<dbReference type="InterPro" id="IPR006203">
    <property type="entry name" value="GHMP_knse_ATP-bd_CS"/>
</dbReference>
<dbReference type="Gene3D" id="3.30.230.10">
    <property type="match status" value="1"/>
</dbReference>
<evidence type="ECO:0000256" key="3">
    <source>
        <dbReference type="ARBA" id="ARBA00022741"/>
    </source>
</evidence>
<name>A0A0C2GEM9_9BILA</name>
<dbReference type="GO" id="GO:0005829">
    <property type="term" value="C:cytosol"/>
    <property type="evidence" value="ECO:0007669"/>
    <property type="project" value="TreeGrafter"/>
</dbReference>
<gene>
    <name evidence="8" type="ORF">ANCDUO_14271</name>
</gene>
<evidence type="ECO:0000256" key="4">
    <source>
        <dbReference type="ARBA" id="ARBA00022777"/>
    </source>
</evidence>
<feature type="domain" description="GHMP kinase N-terminal" evidence="6">
    <location>
        <begin position="146"/>
        <end position="208"/>
    </location>
</feature>
<dbReference type="InterPro" id="IPR019539">
    <property type="entry name" value="GalKase_N"/>
</dbReference>
<dbReference type="InterPro" id="IPR000705">
    <property type="entry name" value="Galactokinase"/>
</dbReference>